<dbReference type="PANTHER" id="PTHR42964:SF1">
    <property type="entry name" value="POLYKETIDE BIOSYNTHESIS ENOYL-COA HYDRATASE PKSH-RELATED"/>
    <property type="match status" value="1"/>
</dbReference>
<evidence type="ECO:0000256" key="2">
    <source>
        <dbReference type="RuleBase" id="RU003707"/>
    </source>
</evidence>
<dbReference type="InterPro" id="IPR051683">
    <property type="entry name" value="Enoyl-CoA_Hydratase/Isomerase"/>
</dbReference>
<comment type="similarity">
    <text evidence="1 2">Belongs to the enoyl-CoA hydratase/isomerase family.</text>
</comment>
<evidence type="ECO:0000313" key="3">
    <source>
        <dbReference type="EMBL" id="QSI77334.1"/>
    </source>
</evidence>
<evidence type="ECO:0000256" key="1">
    <source>
        <dbReference type="ARBA" id="ARBA00005254"/>
    </source>
</evidence>
<dbReference type="RefSeq" id="WP_172201611.1">
    <property type="nucleotide sequence ID" value="NZ_CP071060.1"/>
</dbReference>
<dbReference type="InterPro" id="IPR014748">
    <property type="entry name" value="Enoyl-CoA_hydra_C"/>
</dbReference>
<sequence length="262" mass="27987">MSEVVQMSVAGGVGRLKLNRPERHNALDEQLIHDTHRAFDLLAGNPAVRVIVLCSDGPSFCAGADLEWMKRASHLDGQANFNDARQLAALLYAIATCPKPVVARVQGSAYGGGVGMISVCDIAVGVEGAQFALTEVRLGIAAATISPYVLAAIGARQARRLVLTGERFDAHRAKGYGLLHEVVAADQLDAEVDRVIALLLLGGPAAQAAVKDLIRDVEGEPLSRELTDATARRLAEIRASREGREGITAFLEKRKPNWVPVE</sequence>
<gene>
    <name evidence="3" type="ORF">JY500_01380</name>
</gene>
<accession>A0ABX7M6E8</accession>
<evidence type="ECO:0000313" key="4">
    <source>
        <dbReference type="Proteomes" id="UP000663570"/>
    </source>
</evidence>
<reference evidence="3 4" key="1">
    <citation type="submission" date="2021-02" db="EMBL/GenBank/DDBJ databases">
        <title>Niveibacterium changnyeongensis HC41.</title>
        <authorList>
            <person name="Kang M."/>
        </authorList>
    </citation>
    <scope>NUCLEOTIDE SEQUENCE [LARGE SCALE GENOMIC DNA]</scope>
    <source>
        <strain evidence="3 4">HC41</strain>
    </source>
</reference>
<dbReference type="InterPro" id="IPR029045">
    <property type="entry name" value="ClpP/crotonase-like_dom_sf"/>
</dbReference>
<proteinExistence type="inferred from homology"/>
<dbReference type="InterPro" id="IPR018376">
    <property type="entry name" value="Enoyl-CoA_hyd/isom_CS"/>
</dbReference>
<dbReference type="Gene3D" id="3.90.226.10">
    <property type="entry name" value="2-enoyl-CoA Hydratase, Chain A, domain 1"/>
    <property type="match status" value="1"/>
</dbReference>
<dbReference type="PANTHER" id="PTHR42964">
    <property type="entry name" value="ENOYL-COA HYDRATASE"/>
    <property type="match status" value="1"/>
</dbReference>
<protein>
    <submittedName>
        <fullName evidence="3">Enoyl-CoA hydratase/isomerase family protein</fullName>
    </submittedName>
</protein>
<keyword evidence="4" id="KW-1185">Reference proteome</keyword>
<dbReference type="CDD" id="cd06558">
    <property type="entry name" value="crotonase-like"/>
    <property type="match status" value="1"/>
</dbReference>
<dbReference type="Proteomes" id="UP000663570">
    <property type="component" value="Chromosome"/>
</dbReference>
<dbReference type="EMBL" id="CP071060">
    <property type="protein sequence ID" value="QSI77334.1"/>
    <property type="molecule type" value="Genomic_DNA"/>
</dbReference>
<dbReference type="PROSITE" id="PS00166">
    <property type="entry name" value="ENOYL_COA_HYDRATASE"/>
    <property type="match status" value="1"/>
</dbReference>
<name>A0ABX7M6E8_9RHOO</name>
<dbReference type="Gene3D" id="1.10.12.10">
    <property type="entry name" value="Lyase 2-enoyl-coa Hydratase, Chain A, domain 2"/>
    <property type="match status" value="1"/>
</dbReference>
<dbReference type="SUPFAM" id="SSF52096">
    <property type="entry name" value="ClpP/crotonase"/>
    <property type="match status" value="1"/>
</dbReference>
<dbReference type="InterPro" id="IPR001753">
    <property type="entry name" value="Enoyl-CoA_hydra/iso"/>
</dbReference>
<dbReference type="Pfam" id="PF00378">
    <property type="entry name" value="ECH_1"/>
    <property type="match status" value="1"/>
</dbReference>
<organism evidence="3 4">
    <name type="scientific">Niveibacterium microcysteis</name>
    <dbReference type="NCBI Taxonomy" id="2811415"/>
    <lineage>
        <taxon>Bacteria</taxon>
        <taxon>Pseudomonadati</taxon>
        <taxon>Pseudomonadota</taxon>
        <taxon>Betaproteobacteria</taxon>
        <taxon>Rhodocyclales</taxon>
        <taxon>Rhodocyclaceae</taxon>
        <taxon>Niveibacterium</taxon>
    </lineage>
</organism>